<dbReference type="InterPro" id="IPR011990">
    <property type="entry name" value="TPR-like_helical_dom_sf"/>
</dbReference>
<dbReference type="AlphaFoldDB" id="A0A6N6MZE6"/>
<protein>
    <submittedName>
        <fullName evidence="1">Tetratricopeptide repeat protein</fullName>
    </submittedName>
</protein>
<name>A0A6N6MZE6_9BACT</name>
<dbReference type="Proteomes" id="UP000438699">
    <property type="component" value="Unassembled WGS sequence"/>
</dbReference>
<dbReference type="SUPFAM" id="SSF48452">
    <property type="entry name" value="TPR-like"/>
    <property type="match status" value="1"/>
</dbReference>
<dbReference type="OrthoDB" id="5461261at2"/>
<reference evidence="1 2" key="1">
    <citation type="journal article" date="2017" name="Int. J. Syst. Evol. Microbiol.">
        <title>Desulfovibrio senegalensis sp. nov., a mesophilic sulfate reducer isolated from marine sediment.</title>
        <authorList>
            <person name="Thioye A."/>
            <person name="Gam Z.B.A."/>
            <person name="Mbengue M."/>
            <person name="Cayol J.L."/>
            <person name="Joseph-Bartoli M."/>
            <person name="Toure-Kane C."/>
            <person name="Labat M."/>
        </authorList>
    </citation>
    <scope>NUCLEOTIDE SEQUENCE [LARGE SCALE GENOMIC DNA]</scope>
    <source>
        <strain evidence="1 2">DSM 101509</strain>
    </source>
</reference>
<dbReference type="EMBL" id="WAIE01000007">
    <property type="protein sequence ID" value="KAB1440318.1"/>
    <property type="molecule type" value="Genomic_DNA"/>
</dbReference>
<comment type="caution">
    <text evidence="1">The sequence shown here is derived from an EMBL/GenBank/DDBJ whole genome shotgun (WGS) entry which is preliminary data.</text>
</comment>
<evidence type="ECO:0000313" key="2">
    <source>
        <dbReference type="Proteomes" id="UP000438699"/>
    </source>
</evidence>
<organism evidence="1 2">
    <name type="scientific">Pseudodesulfovibrio senegalensis</name>
    <dbReference type="NCBI Taxonomy" id="1721087"/>
    <lineage>
        <taxon>Bacteria</taxon>
        <taxon>Pseudomonadati</taxon>
        <taxon>Thermodesulfobacteriota</taxon>
        <taxon>Desulfovibrionia</taxon>
        <taxon>Desulfovibrionales</taxon>
        <taxon>Desulfovibrionaceae</taxon>
    </lineage>
</organism>
<evidence type="ECO:0000313" key="1">
    <source>
        <dbReference type="EMBL" id="KAB1440318.1"/>
    </source>
</evidence>
<dbReference type="RefSeq" id="WP_161598430.1">
    <property type="nucleotide sequence ID" value="NZ_WAIE01000007.1"/>
</dbReference>
<dbReference type="Gene3D" id="1.25.40.10">
    <property type="entry name" value="Tetratricopeptide repeat domain"/>
    <property type="match status" value="1"/>
</dbReference>
<accession>A0A6N6MZE6</accession>
<gene>
    <name evidence="1" type="ORF">F8A88_13795</name>
</gene>
<keyword evidence="2" id="KW-1185">Reference proteome</keyword>
<proteinExistence type="predicted"/>
<sequence length="94" mass="10151">MKALAKGQHANALFILEQALTRAGCFKTRLNEAKVRNNIGLATLLGGDTEKARKQFELALQIVDDFLGTDNHLYKRIAGNLGAVSPNSKEAKAA</sequence>